<name>A0A414PMC5_FUSMR</name>
<comment type="caution">
    <text evidence="1">The sequence shown here is derived from an EMBL/GenBank/DDBJ whole genome shotgun (WGS) entry which is preliminary data.</text>
</comment>
<evidence type="ECO:0000313" key="2">
    <source>
        <dbReference type="Proteomes" id="UP000284676"/>
    </source>
</evidence>
<organism evidence="1 2">
    <name type="scientific">Fusobacterium mortiferum</name>
    <dbReference type="NCBI Taxonomy" id="850"/>
    <lineage>
        <taxon>Bacteria</taxon>
        <taxon>Fusobacteriati</taxon>
        <taxon>Fusobacteriota</taxon>
        <taxon>Fusobacteriia</taxon>
        <taxon>Fusobacteriales</taxon>
        <taxon>Fusobacteriaceae</taxon>
        <taxon>Fusobacterium</taxon>
    </lineage>
</organism>
<accession>A0A414PMC5</accession>
<reference evidence="1 2" key="1">
    <citation type="submission" date="2018-08" db="EMBL/GenBank/DDBJ databases">
        <title>A genome reference for cultivated species of the human gut microbiota.</title>
        <authorList>
            <person name="Zou Y."/>
            <person name="Xue W."/>
            <person name="Luo G."/>
        </authorList>
    </citation>
    <scope>NUCLEOTIDE SEQUENCE [LARGE SCALE GENOMIC DNA]</scope>
    <source>
        <strain evidence="1 2">AM25-1</strain>
    </source>
</reference>
<dbReference type="RefSeq" id="WP_117709085.1">
    <property type="nucleotide sequence ID" value="NZ_JBQKFG010000010.1"/>
</dbReference>
<dbReference type="AlphaFoldDB" id="A0A414PMC5"/>
<dbReference type="Proteomes" id="UP000284676">
    <property type="component" value="Unassembled WGS sequence"/>
</dbReference>
<gene>
    <name evidence="1" type="ORF">DW663_12245</name>
</gene>
<dbReference type="EMBL" id="QRHL01000041">
    <property type="protein sequence ID" value="RHF69750.1"/>
    <property type="molecule type" value="Genomic_DNA"/>
</dbReference>
<sequence length="177" mass="20954">MVKFKYLFLFLVVIFISFAKNIEEIEDMTINIEERLSLNGDIKKSEYILQYIKPDFIRKVILSPELNKGEIYIYDSKKKVMYLPLFDQVSEEILNEEEDSTLEAINYILKEKKEFKEGKINLKDGLIIELKKLKKFSEYTLPEIIIIYDGNVKVGELKIKNYKINSKLNKEELSLHD</sequence>
<evidence type="ECO:0008006" key="3">
    <source>
        <dbReference type="Google" id="ProtNLM"/>
    </source>
</evidence>
<evidence type="ECO:0000313" key="1">
    <source>
        <dbReference type="EMBL" id="RHF69750.1"/>
    </source>
</evidence>
<proteinExistence type="predicted"/>
<protein>
    <recommendedName>
        <fullName evidence="3">Outer membrane lipoprotein carrier protein LolA</fullName>
    </recommendedName>
</protein>